<organism evidence="2 3">
    <name type="scientific">Pristionchus entomophagus</name>
    <dbReference type="NCBI Taxonomy" id="358040"/>
    <lineage>
        <taxon>Eukaryota</taxon>
        <taxon>Metazoa</taxon>
        <taxon>Ecdysozoa</taxon>
        <taxon>Nematoda</taxon>
        <taxon>Chromadorea</taxon>
        <taxon>Rhabditida</taxon>
        <taxon>Rhabditina</taxon>
        <taxon>Diplogasteromorpha</taxon>
        <taxon>Diplogasteroidea</taxon>
        <taxon>Neodiplogasteridae</taxon>
        <taxon>Pristionchus</taxon>
    </lineage>
</organism>
<dbReference type="AlphaFoldDB" id="A0AAV5THC0"/>
<gene>
    <name evidence="2" type="ORF">PENTCL1PPCAC_15893</name>
</gene>
<evidence type="ECO:0000313" key="3">
    <source>
        <dbReference type="Proteomes" id="UP001432027"/>
    </source>
</evidence>
<name>A0AAV5THC0_9BILA</name>
<accession>A0AAV5THC0</accession>
<keyword evidence="3" id="KW-1185">Reference proteome</keyword>
<comment type="caution">
    <text evidence="2">The sequence shown here is derived from an EMBL/GenBank/DDBJ whole genome shotgun (WGS) entry which is preliminary data.</text>
</comment>
<evidence type="ECO:0000313" key="2">
    <source>
        <dbReference type="EMBL" id="GMS93718.1"/>
    </source>
</evidence>
<proteinExistence type="predicted"/>
<reference evidence="2" key="1">
    <citation type="submission" date="2023-10" db="EMBL/GenBank/DDBJ databases">
        <title>Genome assembly of Pristionchus species.</title>
        <authorList>
            <person name="Yoshida K."/>
            <person name="Sommer R.J."/>
        </authorList>
    </citation>
    <scope>NUCLEOTIDE SEQUENCE</scope>
    <source>
        <strain evidence="2">RS0144</strain>
    </source>
</reference>
<evidence type="ECO:0000256" key="1">
    <source>
        <dbReference type="SAM" id="MobiDB-lite"/>
    </source>
</evidence>
<sequence length="161" mass="17374">MCKGINRSIIGGREINGSVGLLRHPARPVVDGWASGHIPRLLSLLHGSRLLAMRLQRVGLRVRKAPGHTHMAAIAGGNREGVVASGKTLHLLRVRSGEGTTNGRGQTRSETGRRRLRRGGVEAAGKVRREGGGRHRKRHGARCTDQTHGWLALLLQGLHTA</sequence>
<dbReference type="EMBL" id="BTSX01000004">
    <property type="protein sequence ID" value="GMS93718.1"/>
    <property type="molecule type" value="Genomic_DNA"/>
</dbReference>
<protein>
    <recommendedName>
        <fullName evidence="4">Ribosomal protein</fullName>
    </recommendedName>
</protein>
<dbReference type="Proteomes" id="UP001432027">
    <property type="component" value="Unassembled WGS sequence"/>
</dbReference>
<evidence type="ECO:0008006" key="4">
    <source>
        <dbReference type="Google" id="ProtNLM"/>
    </source>
</evidence>
<feature type="compositionally biased region" description="Polar residues" evidence="1">
    <location>
        <begin position="98"/>
        <end position="109"/>
    </location>
</feature>
<feature type="non-terminal residue" evidence="2">
    <location>
        <position position="161"/>
    </location>
</feature>
<feature type="region of interest" description="Disordered" evidence="1">
    <location>
        <begin position="97"/>
        <end position="142"/>
    </location>
</feature>